<dbReference type="Pfam" id="PF00994">
    <property type="entry name" value="MoCF_biosynth"/>
    <property type="match status" value="1"/>
</dbReference>
<keyword evidence="4" id="KW-0501">Molybdenum cofactor biosynthesis</keyword>
<reference evidence="7" key="1">
    <citation type="journal article" date="2019" name="Int. J. Syst. Evol. Microbiol.">
        <title>The Global Catalogue of Microorganisms (GCM) 10K type strain sequencing project: providing services to taxonomists for standard genome sequencing and annotation.</title>
        <authorList>
            <consortium name="The Broad Institute Genomics Platform"/>
            <consortium name="The Broad Institute Genome Sequencing Center for Infectious Disease"/>
            <person name="Wu L."/>
            <person name="Ma J."/>
        </authorList>
    </citation>
    <scope>NUCLEOTIDE SEQUENCE [LARGE SCALE GENOMIC DNA]</scope>
    <source>
        <strain evidence="7">CCUG 55074</strain>
    </source>
</reference>
<comment type="pathway">
    <text evidence="4">Cofactor biosynthesis; molybdopterin biosynthesis.</text>
</comment>
<dbReference type="InterPro" id="IPR036688">
    <property type="entry name" value="MoeA_C_domain_IV_sf"/>
</dbReference>
<dbReference type="SUPFAM" id="SSF53218">
    <property type="entry name" value="Molybdenum cofactor biosynthesis proteins"/>
    <property type="match status" value="1"/>
</dbReference>
<dbReference type="SUPFAM" id="SSF63867">
    <property type="entry name" value="MoeA C-terminal domain-like"/>
    <property type="match status" value="1"/>
</dbReference>
<keyword evidence="4" id="KW-0460">Magnesium</keyword>
<dbReference type="Gene3D" id="2.40.340.10">
    <property type="entry name" value="MoeA, C-terminal, domain IV"/>
    <property type="match status" value="1"/>
</dbReference>
<evidence type="ECO:0000259" key="5">
    <source>
        <dbReference type="SMART" id="SM00852"/>
    </source>
</evidence>
<dbReference type="Gene3D" id="2.170.190.11">
    <property type="entry name" value="Molybdopterin biosynthesis moea protein, domain 3"/>
    <property type="match status" value="1"/>
</dbReference>
<evidence type="ECO:0000256" key="3">
    <source>
        <dbReference type="ARBA" id="ARBA00047317"/>
    </source>
</evidence>
<accession>A0ABW3T7E1</accession>
<comment type="cofactor">
    <cofactor evidence="4">
        <name>Mg(2+)</name>
        <dbReference type="ChEBI" id="CHEBI:18420"/>
    </cofactor>
</comment>
<protein>
    <recommendedName>
        <fullName evidence="4">Molybdopterin molybdenumtransferase</fullName>
        <ecNumber evidence="4">2.10.1.1</ecNumber>
    </recommendedName>
</protein>
<comment type="similarity">
    <text evidence="2 4">Belongs to the MoeA family.</text>
</comment>
<keyword evidence="4" id="KW-0500">Molybdenum</keyword>
<dbReference type="InterPro" id="IPR005110">
    <property type="entry name" value="MoeA_linker/N"/>
</dbReference>
<dbReference type="Gene3D" id="3.90.105.10">
    <property type="entry name" value="Molybdopterin biosynthesis moea protein, domain 2"/>
    <property type="match status" value="1"/>
</dbReference>
<keyword evidence="4" id="KW-0808">Transferase</keyword>
<organism evidence="6 7">
    <name type="scientific">Phenylobacterium conjunctum</name>
    <dbReference type="NCBI Taxonomy" id="1298959"/>
    <lineage>
        <taxon>Bacteria</taxon>
        <taxon>Pseudomonadati</taxon>
        <taxon>Pseudomonadota</taxon>
        <taxon>Alphaproteobacteria</taxon>
        <taxon>Caulobacterales</taxon>
        <taxon>Caulobacteraceae</taxon>
        <taxon>Phenylobacterium</taxon>
    </lineage>
</organism>
<gene>
    <name evidence="6" type="ORF">ACFQ27_17065</name>
</gene>
<dbReference type="SMART" id="SM00852">
    <property type="entry name" value="MoCF_biosynth"/>
    <property type="match status" value="1"/>
</dbReference>
<evidence type="ECO:0000256" key="2">
    <source>
        <dbReference type="ARBA" id="ARBA00010763"/>
    </source>
</evidence>
<keyword evidence="4" id="KW-0479">Metal-binding</keyword>
<comment type="catalytic activity">
    <reaction evidence="3">
        <text>adenylyl-molybdopterin + molybdate = Mo-molybdopterin + AMP + H(+)</text>
        <dbReference type="Rhea" id="RHEA:35047"/>
        <dbReference type="ChEBI" id="CHEBI:15378"/>
        <dbReference type="ChEBI" id="CHEBI:36264"/>
        <dbReference type="ChEBI" id="CHEBI:62727"/>
        <dbReference type="ChEBI" id="CHEBI:71302"/>
        <dbReference type="ChEBI" id="CHEBI:456215"/>
        <dbReference type="EC" id="2.10.1.1"/>
    </reaction>
</comment>
<dbReference type="RefSeq" id="WP_374345568.1">
    <property type="nucleotide sequence ID" value="NZ_JBHTLQ010000051.1"/>
</dbReference>
<dbReference type="EC" id="2.10.1.1" evidence="4"/>
<comment type="caution">
    <text evidence="6">The sequence shown here is derived from an EMBL/GenBank/DDBJ whole genome shotgun (WGS) entry which is preliminary data.</text>
</comment>
<evidence type="ECO:0000256" key="4">
    <source>
        <dbReference type="RuleBase" id="RU365090"/>
    </source>
</evidence>
<dbReference type="EMBL" id="JBHTLQ010000051">
    <property type="protein sequence ID" value="MFD1192301.1"/>
    <property type="molecule type" value="Genomic_DNA"/>
</dbReference>
<dbReference type="InterPro" id="IPR036425">
    <property type="entry name" value="MoaB/Mog-like_dom_sf"/>
</dbReference>
<feature type="domain" description="MoaB/Mog" evidence="5">
    <location>
        <begin position="175"/>
        <end position="314"/>
    </location>
</feature>
<dbReference type="Pfam" id="PF03453">
    <property type="entry name" value="MoeA_N"/>
    <property type="match status" value="1"/>
</dbReference>
<dbReference type="Gene3D" id="3.40.980.10">
    <property type="entry name" value="MoaB/Mog-like domain"/>
    <property type="match status" value="1"/>
</dbReference>
<name>A0ABW3T7E1_9CAUL</name>
<sequence length="395" mass="40140">MIGVEEARALVVSAARPLGTEAVPLASAAGRRLAAPVVAPHDAPAVPVSAMDGYAVRDADLEAGPCVLPLAGASFAGSPEPAPLPPGACLRIFTGAPLPLGADRVVMQEEVEALEGSARFIGPVIGRRHVRAAGSDFHAGDVLVPAGAVLTPQRLVAAAAADQAALQVWRRPRVAILATGDELVEPGSLHGRPGAICESVSFGVAALAETWGADVVSRGRCRDDLQSLQAAAASAVAGADVVVTTGGASVGERDFARAMFEPLGLEILFAKVAMKPGKPIWIGRVGATFIVGLPGNPTSALVTARLFLAPLLAGLAGADPERAWAWRRLPLAGPVGCAGDRETFALGRCGAGGVEMLVVQDSASQRSLCEADLLIRRRPGASGAAAGEPVECLSF</sequence>
<evidence type="ECO:0000313" key="7">
    <source>
        <dbReference type="Proteomes" id="UP001597216"/>
    </source>
</evidence>
<dbReference type="InterPro" id="IPR038987">
    <property type="entry name" value="MoeA-like"/>
</dbReference>
<keyword evidence="7" id="KW-1185">Reference proteome</keyword>
<dbReference type="InterPro" id="IPR001453">
    <property type="entry name" value="MoaB/Mog_dom"/>
</dbReference>
<evidence type="ECO:0000313" key="6">
    <source>
        <dbReference type="EMBL" id="MFD1192301.1"/>
    </source>
</evidence>
<dbReference type="PANTHER" id="PTHR10192:SF5">
    <property type="entry name" value="GEPHYRIN"/>
    <property type="match status" value="1"/>
</dbReference>
<proteinExistence type="inferred from homology"/>
<dbReference type="PANTHER" id="PTHR10192">
    <property type="entry name" value="MOLYBDOPTERIN BIOSYNTHESIS PROTEIN"/>
    <property type="match status" value="1"/>
</dbReference>
<comment type="function">
    <text evidence="1 4">Catalyzes the insertion of molybdate into adenylated molybdopterin with the concomitant release of AMP.</text>
</comment>
<dbReference type="InterPro" id="IPR036135">
    <property type="entry name" value="MoeA_linker/N_sf"/>
</dbReference>
<evidence type="ECO:0000256" key="1">
    <source>
        <dbReference type="ARBA" id="ARBA00002901"/>
    </source>
</evidence>
<dbReference type="CDD" id="cd00887">
    <property type="entry name" value="MoeA"/>
    <property type="match status" value="1"/>
</dbReference>
<dbReference type="SUPFAM" id="SSF63882">
    <property type="entry name" value="MoeA N-terminal region -like"/>
    <property type="match status" value="1"/>
</dbReference>
<dbReference type="Proteomes" id="UP001597216">
    <property type="component" value="Unassembled WGS sequence"/>
</dbReference>